<gene>
    <name evidence="2" type="ORF">GCM10023167_21090</name>
</gene>
<dbReference type="Pfam" id="PF02515">
    <property type="entry name" value="CoA_transf_3"/>
    <property type="match status" value="1"/>
</dbReference>
<evidence type="ECO:0000256" key="1">
    <source>
        <dbReference type="ARBA" id="ARBA00022679"/>
    </source>
</evidence>
<dbReference type="Gene3D" id="3.40.50.10540">
    <property type="entry name" value="Crotonobetainyl-coa:carnitine coa-transferase, domain 1"/>
    <property type="match status" value="1"/>
</dbReference>
<dbReference type="PANTHER" id="PTHR48207">
    <property type="entry name" value="SUCCINATE--HYDROXYMETHYLGLUTARATE COA-TRANSFERASE"/>
    <property type="match status" value="1"/>
</dbReference>
<dbReference type="PANTHER" id="PTHR48207:SF3">
    <property type="entry name" value="SUCCINATE--HYDROXYMETHYLGLUTARATE COA-TRANSFERASE"/>
    <property type="match status" value="1"/>
</dbReference>
<accession>A0ABP8JMB5</accession>
<evidence type="ECO:0000313" key="3">
    <source>
        <dbReference type="Proteomes" id="UP001500642"/>
    </source>
</evidence>
<proteinExistence type="predicted"/>
<keyword evidence="1" id="KW-0808">Transferase</keyword>
<dbReference type="InterPro" id="IPR003673">
    <property type="entry name" value="CoA-Trfase_fam_III"/>
</dbReference>
<protein>
    <submittedName>
        <fullName evidence="2">CaiB/BaiF CoA-transferase family protein</fullName>
    </submittedName>
</protein>
<comment type="caution">
    <text evidence="2">The sequence shown here is derived from an EMBL/GenBank/DDBJ whole genome shotgun (WGS) entry which is preliminary data.</text>
</comment>
<dbReference type="InterPro" id="IPR050483">
    <property type="entry name" value="CoA-transferase_III_domain"/>
</dbReference>
<dbReference type="SUPFAM" id="SSF89796">
    <property type="entry name" value="CoA-transferase family III (CaiB/BaiF)"/>
    <property type="match status" value="1"/>
</dbReference>
<dbReference type="Proteomes" id="UP001500642">
    <property type="component" value="Unassembled WGS sequence"/>
</dbReference>
<name>A0ABP8JMB5_9MICO</name>
<organism evidence="2 3">
    <name type="scientific">Brevibacterium pityocampae</name>
    <dbReference type="NCBI Taxonomy" id="506594"/>
    <lineage>
        <taxon>Bacteria</taxon>
        <taxon>Bacillati</taxon>
        <taxon>Actinomycetota</taxon>
        <taxon>Actinomycetes</taxon>
        <taxon>Micrococcales</taxon>
        <taxon>Brevibacteriaceae</taxon>
        <taxon>Brevibacterium</taxon>
    </lineage>
</organism>
<dbReference type="Gene3D" id="3.30.1540.10">
    <property type="entry name" value="formyl-coa transferase, domain 3"/>
    <property type="match status" value="1"/>
</dbReference>
<evidence type="ECO:0000313" key="2">
    <source>
        <dbReference type="EMBL" id="GAA4392668.1"/>
    </source>
</evidence>
<dbReference type="InterPro" id="IPR044855">
    <property type="entry name" value="CoA-Trfase_III_dom3_sf"/>
</dbReference>
<dbReference type="RefSeq" id="WP_295686536.1">
    <property type="nucleotide sequence ID" value="NZ_BAABGL010000015.1"/>
</dbReference>
<dbReference type="InterPro" id="IPR023606">
    <property type="entry name" value="CoA-Trfase_III_dom_1_sf"/>
</dbReference>
<dbReference type="EMBL" id="BAABGL010000015">
    <property type="protein sequence ID" value="GAA4392668.1"/>
    <property type="molecule type" value="Genomic_DNA"/>
</dbReference>
<keyword evidence="3" id="KW-1185">Reference proteome</keyword>
<sequence length="376" mass="40123">MNLSLEGIRVIEISHMVMGPSCGMILGDLGAEVIKVEPRGAGDKTRYLPGSGAGLFPTYNRNKKSFQADLDDPADLEVVRELLGTADVLVENFRTGKMAGYGLDRATLKETNPGLVYCSLKGFLPGPYGDRAALDEVVQMLGGLGYMTGPPGRPLRAGASVNDIMGGMFGVIGILNALMVRSRTGEGAEVTSSLFENNAFLVGSHMVQSEVTGLEVQPMPNREAAWAVYDIFRSAEDQMIFVAAVSDTQWAVLCEVFGLTELAADPALASNSERVAQRGRIHTVLQDALAELPIESIEQMCDAAGLPYAKVNAPSDLAEDPHLLRTGALVPTRIPDGTEVLVPRLPLTVDGELLPKRRDVPAPGEHTAEILASLGR</sequence>
<reference evidence="3" key="1">
    <citation type="journal article" date="2019" name="Int. J. Syst. Evol. Microbiol.">
        <title>The Global Catalogue of Microorganisms (GCM) 10K type strain sequencing project: providing services to taxonomists for standard genome sequencing and annotation.</title>
        <authorList>
            <consortium name="The Broad Institute Genomics Platform"/>
            <consortium name="The Broad Institute Genome Sequencing Center for Infectious Disease"/>
            <person name="Wu L."/>
            <person name="Ma J."/>
        </authorList>
    </citation>
    <scope>NUCLEOTIDE SEQUENCE [LARGE SCALE GENOMIC DNA]</scope>
    <source>
        <strain evidence="3">JCM 17808</strain>
    </source>
</reference>